<dbReference type="EMBL" id="JAPFCC010000001">
    <property type="protein sequence ID" value="MCW7553449.1"/>
    <property type="molecule type" value="Genomic_DNA"/>
</dbReference>
<dbReference type="Pfam" id="PF07023">
    <property type="entry name" value="DUF1315"/>
    <property type="match status" value="1"/>
</dbReference>
<evidence type="ECO:0000313" key="3">
    <source>
        <dbReference type="Proteomes" id="UP001209854"/>
    </source>
</evidence>
<protein>
    <submittedName>
        <fullName evidence="2">YeaC family protein</fullName>
    </submittedName>
</protein>
<evidence type="ECO:0000256" key="1">
    <source>
        <dbReference type="SAM" id="MobiDB-lite"/>
    </source>
</evidence>
<feature type="region of interest" description="Disordered" evidence="1">
    <location>
        <begin position="66"/>
        <end position="88"/>
    </location>
</feature>
<name>A0ABT3MVP7_9GAMM</name>
<keyword evidence="3" id="KW-1185">Reference proteome</keyword>
<evidence type="ECO:0000313" key="2">
    <source>
        <dbReference type="EMBL" id="MCW7553449.1"/>
    </source>
</evidence>
<organism evidence="2 3">
    <name type="scientific">Endozoicomonas gorgoniicola</name>
    <dbReference type="NCBI Taxonomy" id="1234144"/>
    <lineage>
        <taxon>Bacteria</taxon>
        <taxon>Pseudomonadati</taxon>
        <taxon>Pseudomonadota</taxon>
        <taxon>Gammaproteobacteria</taxon>
        <taxon>Oceanospirillales</taxon>
        <taxon>Endozoicomonadaceae</taxon>
        <taxon>Endozoicomonas</taxon>
    </lineage>
</organism>
<dbReference type="RefSeq" id="WP_265442354.1">
    <property type="nucleotide sequence ID" value="NZ_JAPFCC010000001.1"/>
</dbReference>
<reference evidence="2 3" key="1">
    <citation type="submission" date="2022-10" db="EMBL/GenBank/DDBJ databases">
        <title>High-quality genome sequences of two octocoral-associated bacteria, Endozoicomonas euniceicola EF212 and Endozoicomonas gorgoniicola PS125.</title>
        <authorList>
            <person name="Chiou Y.-J."/>
            <person name="Chen Y.-H."/>
        </authorList>
    </citation>
    <scope>NUCLEOTIDE SEQUENCE [LARGE SCALE GENOMIC DNA]</scope>
    <source>
        <strain evidence="2 3">PS125</strain>
    </source>
</reference>
<accession>A0ABT3MVP7</accession>
<sequence length="88" mass="10301">MQLKDFLEMMNPDLYQVLKQSVELGCWPDGRRLSEQEREASLQALIAWEFEHLPEEQRTGYMPVSCKSRQTPAQAEDEPASILRFRDT</sequence>
<dbReference type="InterPro" id="IPR009749">
    <property type="entry name" value="DUF1315"/>
</dbReference>
<proteinExistence type="predicted"/>
<dbReference type="Proteomes" id="UP001209854">
    <property type="component" value="Unassembled WGS sequence"/>
</dbReference>
<gene>
    <name evidence="2" type="ORF">NX722_12545</name>
</gene>
<comment type="caution">
    <text evidence="2">The sequence shown here is derived from an EMBL/GenBank/DDBJ whole genome shotgun (WGS) entry which is preliminary data.</text>
</comment>